<organism evidence="2 3">
    <name type="scientific">Hyunsoonleella aestuarii</name>
    <dbReference type="NCBI Taxonomy" id="912802"/>
    <lineage>
        <taxon>Bacteria</taxon>
        <taxon>Pseudomonadati</taxon>
        <taxon>Bacteroidota</taxon>
        <taxon>Flavobacteriia</taxon>
        <taxon>Flavobacteriales</taxon>
        <taxon>Flavobacteriaceae</taxon>
    </lineage>
</organism>
<name>A0ABP8EAB7_9FLAO</name>
<dbReference type="Proteomes" id="UP001500027">
    <property type="component" value="Unassembled WGS sequence"/>
</dbReference>
<reference evidence="3" key="1">
    <citation type="journal article" date="2019" name="Int. J. Syst. Evol. Microbiol.">
        <title>The Global Catalogue of Microorganisms (GCM) 10K type strain sequencing project: providing services to taxonomists for standard genome sequencing and annotation.</title>
        <authorList>
            <consortium name="The Broad Institute Genomics Platform"/>
            <consortium name="The Broad Institute Genome Sequencing Center for Infectious Disease"/>
            <person name="Wu L."/>
            <person name="Ma J."/>
        </authorList>
    </citation>
    <scope>NUCLEOTIDE SEQUENCE [LARGE SCALE GENOMIC DNA]</scope>
    <source>
        <strain evidence="3">JCM 17452</strain>
    </source>
</reference>
<comment type="caution">
    <text evidence="2">The sequence shown here is derived from an EMBL/GenBank/DDBJ whole genome shotgun (WGS) entry which is preliminary data.</text>
</comment>
<dbReference type="InterPro" id="IPR045670">
    <property type="entry name" value="DUF5916"/>
</dbReference>
<dbReference type="Pfam" id="PF19313">
    <property type="entry name" value="DUF5916"/>
    <property type="match status" value="1"/>
</dbReference>
<dbReference type="Gene3D" id="2.60.40.1190">
    <property type="match status" value="1"/>
</dbReference>
<evidence type="ECO:0000313" key="3">
    <source>
        <dbReference type="Proteomes" id="UP001500027"/>
    </source>
</evidence>
<keyword evidence="3" id="KW-1185">Reference proteome</keyword>
<evidence type="ECO:0000259" key="1">
    <source>
        <dbReference type="Pfam" id="PF19313"/>
    </source>
</evidence>
<dbReference type="SUPFAM" id="SSF49344">
    <property type="entry name" value="CBD9-like"/>
    <property type="match status" value="1"/>
</dbReference>
<proteinExistence type="predicted"/>
<evidence type="ECO:0000313" key="2">
    <source>
        <dbReference type="EMBL" id="GAA4269183.1"/>
    </source>
</evidence>
<dbReference type="CDD" id="cd09618">
    <property type="entry name" value="CBM9_like_2"/>
    <property type="match status" value="1"/>
</dbReference>
<protein>
    <recommendedName>
        <fullName evidence="1">DUF5916 domain-containing protein</fullName>
    </recommendedName>
</protein>
<sequence length="745" mass="86941">MSYSSNYILLIIKYVKLNKIFIFTFLIITSFGSAQSKKVYVKYISEAITLDGDLNELSWKQAKAATDFWNYFPYDSVLAKQQPEIKMLHDANNLYIGMKVNSPSNNYIVPSLRRDFSAGGNDNITLMFDTFNDATNAFLFGINPEGIKREMLLSGGGNRGSDFDMAWDTKWKAKTVKHEDYYISEWIIPFASFKYREGETKWRFNSYHFDTQGNETNTWINIPRNQQIFNLAFMGDMVFEKPLGKSKSPISIIPYVNSLVGKDYENDNETSDFKFGADAKLTIGNSLNLDLTINPDFSQVEVDQQVVNLTRFEVNLPERRQFFIENSDLFNDFGNSRDSNPFFSRRIGIAKDLDDNNIENEIIAGVRLSGKLNNNLRVGVLNMQTNEDIANEIASTNNALVTLQQKVFSRSNISFMFINKQATKDYDFIEEGENYNRVVGIDYRLASKDNTWNGKYYFHKSFTDGVEGNDISAGASTEYRSRDYIIRLSGLWIGDNFNSDLGFIRRTDILKIDPQIRHNFWPKNKKLQRHNISITPSFIWRPELNFENSDYTIRTAWEGSFQNTSNFELEMFNNFIRLYEEFDPTNKDEAIALPIGDYKYTNFKLQYRSDRRKVFSYSFTPTFGKFFNGELYGFSTRLNYRIQPFFNSSVQINYNHIELPNPYPKADIWLIGPRFEVTFNRSLFWTTFIQYSSQRDNFGLNARLQWRFAPLSDLFIVYNDNYFTNNVFAPRVRSINLKLNYWLSI</sequence>
<gene>
    <name evidence="2" type="ORF">GCM10022257_12840</name>
</gene>
<accession>A0ABP8EAB7</accession>
<dbReference type="EMBL" id="BAABAV010000001">
    <property type="protein sequence ID" value="GAA4269183.1"/>
    <property type="molecule type" value="Genomic_DNA"/>
</dbReference>
<feature type="domain" description="DUF5916" evidence="1">
    <location>
        <begin position="251"/>
        <end position="657"/>
    </location>
</feature>